<accession>A0ABW8JHJ6</accession>
<gene>
    <name evidence="1" type="ORF">ISP15_05275</name>
</gene>
<reference evidence="1 2" key="1">
    <citation type="submission" date="2020-10" db="EMBL/GenBank/DDBJ databases">
        <title>Phylogeny of dyella-like bacteria.</title>
        <authorList>
            <person name="Fu J."/>
        </authorList>
    </citation>
    <scope>NUCLEOTIDE SEQUENCE [LARGE SCALE GENOMIC DNA]</scope>
    <source>
        <strain evidence="1 2">JP1</strain>
    </source>
</reference>
<dbReference type="SUPFAM" id="SSF160544">
    <property type="entry name" value="EscU C-terminal domain-like"/>
    <property type="match status" value="1"/>
</dbReference>
<evidence type="ECO:0000313" key="1">
    <source>
        <dbReference type="EMBL" id="MFK2899741.1"/>
    </source>
</evidence>
<sequence length="92" mass="9676">MSAPLLPAPQRKVVLRLPGGADGTQASANFPTHDVENLFRHAQALGLPMHHDPQIAALLVSLRMSAEVPPLLYAAAAAVLASIYEASRKADA</sequence>
<dbReference type="EMBL" id="JADIKJ010000004">
    <property type="protein sequence ID" value="MFK2899741.1"/>
    <property type="molecule type" value="Genomic_DNA"/>
</dbReference>
<keyword evidence="1" id="KW-0282">Flagellum</keyword>
<keyword evidence="1" id="KW-0969">Cilium</keyword>
<protein>
    <submittedName>
        <fullName evidence="1">Flagellar biosynthesis protein</fullName>
    </submittedName>
</protein>
<organism evidence="1 2">
    <name type="scientific">Dyella jejuensis</name>
    <dbReference type="NCBI Taxonomy" id="1432009"/>
    <lineage>
        <taxon>Bacteria</taxon>
        <taxon>Pseudomonadati</taxon>
        <taxon>Pseudomonadota</taxon>
        <taxon>Gammaproteobacteria</taxon>
        <taxon>Lysobacterales</taxon>
        <taxon>Rhodanobacteraceae</taxon>
        <taxon>Dyella</taxon>
    </lineage>
</organism>
<keyword evidence="1" id="KW-0966">Cell projection</keyword>
<dbReference type="RefSeq" id="WP_404545849.1">
    <property type="nucleotide sequence ID" value="NZ_JADIKJ010000004.1"/>
</dbReference>
<comment type="caution">
    <text evidence="1">The sequence shown here is derived from an EMBL/GenBank/DDBJ whole genome shotgun (WGS) entry which is preliminary data.</text>
</comment>
<name>A0ABW8JHJ6_9GAMM</name>
<proteinExistence type="predicted"/>
<dbReference type="Gene3D" id="3.40.1690.10">
    <property type="entry name" value="secretion proteins EscU"/>
    <property type="match status" value="1"/>
</dbReference>
<dbReference type="Proteomes" id="UP001620461">
    <property type="component" value="Unassembled WGS sequence"/>
</dbReference>
<evidence type="ECO:0000313" key="2">
    <source>
        <dbReference type="Proteomes" id="UP001620461"/>
    </source>
</evidence>
<dbReference type="InterPro" id="IPR029025">
    <property type="entry name" value="T3SS_substrate_exporter_C"/>
</dbReference>
<keyword evidence="2" id="KW-1185">Reference proteome</keyword>